<comment type="caution">
    <text evidence="1">The sequence shown here is derived from an EMBL/GenBank/DDBJ whole genome shotgun (WGS) entry which is preliminary data.</text>
</comment>
<evidence type="ECO:0008006" key="3">
    <source>
        <dbReference type="Google" id="ProtNLM"/>
    </source>
</evidence>
<reference evidence="1 2" key="1">
    <citation type="submission" date="2023-07" db="EMBL/GenBank/DDBJ databases">
        <title>Sorghum-associated microbial communities from plants grown in Nebraska, USA.</title>
        <authorList>
            <person name="Schachtman D."/>
        </authorList>
    </citation>
    <scope>NUCLEOTIDE SEQUENCE [LARGE SCALE GENOMIC DNA]</scope>
    <source>
        <strain evidence="1 2">CC258</strain>
    </source>
</reference>
<organism evidence="1 2">
    <name type="scientific">Paenibacillus qinlingensis</name>
    <dbReference type="NCBI Taxonomy" id="1837343"/>
    <lineage>
        <taxon>Bacteria</taxon>
        <taxon>Bacillati</taxon>
        <taxon>Bacillota</taxon>
        <taxon>Bacilli</taxon>
        <taxon>Bacillales</taxon>
        <taxon>Paenibacillaceae</taxon>
        <taxon>Paenibacillus</taxon>
    </lineage>
</organism>
<dbReference type="RefSeq" id="WP_310224434.1">
    <property type="nucleotide sequence ID" value="NZ_JAVDSB010000001.1"/>
</dbReference>
<dbReference type="EMBL" id="JAVDSB010000001">
    <property type="protein sequence ID" value="MDR6550075.1"/>
    <property type="molecule type" value="Genomic_DNA"/>
</dbReference>
<proteinExistence type="predicted"/>
<keyword evidence="2" id="KW-1185">Reference proteome</keyword>
<name>A0ABU1NRH0_9BACL</name>
<dbReference type="Proteomes" id="UP001267290">
    <property type="component" value="Unassembled WGS sequence"/>
</dbReference>
<evidence type="ECO:0000313" key="2">
    <source>
        <dbReference type="Proteomes" id="UP001267290"/>
    </source>
</evidence>
<gene>
    <name evidence="1" type="ORF">J2736_001258</name>
</gene>
<evidence type="ECO:0000313" key="1">
    <source>
        <dbReference type="EMBL" id="MDR6550075.1"/>
    </source>
</evidence>
<accession>A0ABU1NRH0</accession>
<protein>
    <recommendedName>
        <fullName evidence="3">Peptidase M14 carboxypeptidase A domain-containing protein</fullName>
    </recommendedName>
</protein>
<dbReference type="SUPFAM" id="SSF53187">
    <property type="entry name" value="Zn-dependent exopeptidases"/>
    <property type="match status" value="1"/>
</dbReference>
<sequence>MIPFIAKAEQLEQKIKEWETLAGSNMVLDHLIAYSGHKVYAITISDFTVPRTKKKALYISQPHAHEPGTTAGMVDVIEQLLTGKDLLGNPCQFDREKVLANTIITFNPDGNPFGRANSPELYYDGTKYTPKQFQCLIFGEDPDNPGERWKRVDLWDRRDENAPNPIGIVYEPIDEFRYVEPNRSQLSSYFKLFYQMDDQYQYEYWLDLHQMMFLGQGEQDSGSTCQIFMPLPDLVVSPHGDENLAWAAEITQDWLDNGFAAKAPISTPYTDIQAEYFRRNFREIHKRMSRISTEVITNRAQYPVEIQVKAQSSAIETTLKRLLAKNVEA</sequence>
<dbReference type="Gene3D" id="3.40.630.10">
    <property type="entry name" value="Zn peptidases"/>
    <property type="match status" value="1"/>
</dbReference>